<dbReference type="Gene3D" id="3.40.630.10">
    <property type="entry name" value="Zn peptidases"/>
    <property type="match status" value="1"/>
</dbReference>
<name>A0ABN2K4M3_9MICO</name>
<evidence type="ECO:0000256" key="6">
    <source>
        <dbReference type="ARBA" id="ARBA00049972"/>
    </source>
</evidence>
<dbReference type="PANTHER" id="PTHR11963:SF23">
    <property type="entry name" value="CYTOSOL AMINOPEPTIDASE"/>
    <property type="match status" value="1"/>
</dbReference>
<dbReference type="Proteomes" id="UP001501475">
    <property type="component" value="Unassembled WGS sequence"/>
</dbReference>
<dbReference type="InterPro" id="IPR000819">
    <property type="entry name" value="Peptidase_M17_C"/>
</dbReference>
<keyword evidence="4" id="KW-0378">Hydrolase</keyword>
<dbReference type="PANTHER" id="PTHR11963">
    <property type="entry name" value="LEUCINE AMINOPEPTIDASE-RELATED"/>
    <property type="match status" value="1"/>
</dbReference>
<reference evidence="10 11" key="1">
    <citation type="journal article" date="2019" name="Int. J. Syst. Evol. Microbiol.">
        <title>The Global Catalogue of Microorganisms (GCM) 10K type strain sequencing project: providing services to taxonomists for standard genome sequencing and annotation.</title>
        <authorList>
            <consortium name="The Broad Institute Genomics Platform"/>
            <consortium name="The Broad Institute Genome Sequencing Center for Infectious Disease"/>
            <person name="Wu L."/>
            <person name="Ma J."/>
        </authorList>
    </citation>
    <scope>NUCLEOTIDE SEQUENCE [LARGE SCALE GENOMIC DNA]</scope>
    <source>
        <strain evidence="10 11">JCM 15591</strain>
    </source>
</reference>
<dbReference type="PRINTS" id="PR00481">
    <property type="entry name" value="LAMNOPPTDASE"/>
</dbReference>
<proteinExistence type="inferred from homology"/>
<evidence type="ECO:0000256" key="4">
    <source>
        <dbReference type="ARBA" id="ARBA00022801"/>
    </source>
</evidence>
<keyword evidence="11" id="KW-1185">Reference proteome</keyword>
<dbReference type="InterPro" id="IPR011356">
    <property type="entry name" value="Leucine_aapep/pepB"/>
</dbReference>
<organism evidence="10 11">
    <name type="scientific">Nostocoides vanveenii</name>
    <dbReference type="NCBI Taxonomy" id="330835"/>
    <lineage>
        <taxon>Bacteria</taxon>
        <taxon>Bacillati</taxon>
        <taxon>Actinomycetota</taxon>
        <taxon>Actinomycetes</taxon>
        <taxon>Micrococcales</taxon>
        <taxon>Intrasporangiaceae</taxon>
        <taxon>Nostocoides</taxon>
    </lineage>
</organism>
<evidence type="ECO:0000259" key="9">
    <source>
        <dbReference type="PROSITE" id="PS00631"/>
    </source>
</evidence>
<sequence length="511" mass="51618">MSPALVPVLPDVDIVPPSADQVGRLLADRPPGSAAYAALIPPGDGSQWHAHIANVLAAVVPDAASLIETYDAPTAGAPTVIALPTGPLACLILVVADAAAPGRVRLVAASAARLAVGERAGDAVRLLVLDAGALDQEAVDAAALVEGALLGPAKRVRWSADGPRVESDPIALALLGEHDPVAVVRGREAVRATATARAYANAPSNIKNPGWLADEARAIGRASGLRVKVWDEGALVREGFGGLIAVGQGSRTPPRLVQLSYTPAGATGPPVVLVGKGITFDTGGINVKPSAAMTMMKTDMSGAAIVLSVLASCRALGIRRPVIGLMALAENAIGGGAYRPSDVITAYGGTTVEIGNTDAEGRIVLADALAYAAAKLDPAAVIDIATLTGAARIALGSGLAASYGSDAGLHARVRAAFADAGEPLWEMPLIEDYRPALDSAVADLSHIGPLGGGPGAGSIIAALFLREFTAGLPWVHLDIAGTGRSEADTGILAKGATGYGARGLLRWLDEE</sequence>
<keyword evidence="3" id="KW-0645">Protease</keyword>
<comment type="function">
    <text evidence="6">Presumably involved in the processing and regular turnover of intracellular proteins. Catalyzes the removal of unsubstituted N-terminal amino acids from various peptides.</text>
</comment>
<dbReference type="SUPFAM" id="SSF53187">
    <property type="entry name" value="Zn-dependent exopeptidases"/>
    <property type="match status" value="1"/>
</dbReference>
<dbReference type="Pfam" id="PF00883">
    <property type="entry name" value="Peptidase_M17"/>
    <property type="match status" value="1"/>
</dbReference>
<accession>A0ABN2K4M3</accession>
<evidence type="ECO:0000313" key="10">
    <source>
        <dbReference type="EMBL" id="GAA1748250.1"/>
    </source>
</evidence>
<keyword evidence="2" id="KW-0031">Aminopeptidase</keyword>
<evidence type="ECO:0000256" key="2">
    <source>
        <dbReference type="ARBA" id="ARBA00022438"/>
    </source>
</evidence>
<dbReference type="CDD" id="cd00433">
    <property type="entry name" value="Peptidase_M17"/>
    <property type="match status" value="1"/>
</dbReference>
<evidence type="ECO:0000313" key="11">
    <source>
        <dbReference type="Proteomes" id="UP001501475"/>
    </source>
</evidence>
<comment type="similarity">
    <text evidence="1">Belongs to the peptidase M17 family.</text>
</comment>
<evidence type="ECO:0000256" key="1">
    <source>
        <dbReference type="ARBA" id="ARBA00009528"/>
    </source>
</evidence>
<evidence type="ECO:0000256" key="5">
    <source>
        <dbReference type="ARBA" id="ARBA00033172"/>
    </source>
</evidence>
<dbReference type="EMBL" id="BAAAPN010000017">
    <property type="protein sequence ID" value="GAA1748250.1"/>
    <property type="molecule type" value="Genomic_DNA"/>
</dbReference>
<feature type="domain" description="Cytosol aminopeptidase" evidence="9">
    <location>
        <begin position="356"/>
        <end position="363"/>
    </location>
</feature>
<protein>
    <recommendedName>
        <fullName evidence="7">Probable cytosol aminopeptidase</fullName>
    </recommendedName>
    <alternativeName>
        <fullName evidence="8">Leucine aminopeptidase</fullName>
    </alternativeName>
    <alternativeName>
        <fullName evidence="5">Leucyl aminopeptidase</fullName>
    </alternativeName>
</protein>
<dbReference type="RefSeq" id="WP_344061893.1">
    <property type="nucleotide sequence ID" value="NZ_BAAAPN010000017.1"/>
</dbReference>
<comment type="caution">
    <text evidence="10">The sequence shown here is derived from an EMBL/GenBank/DDBJ whole genome shotgun (WGS) entry which is preliminary data.</text>
</comment>
<evidence type="ECO:0000256" key="8">
    <source>
        <dbReference type="ARBA" id="ARBA00050061"/>
    </source>
</evidence>
<evidence type="ECO:0000256" key="3">
    <source>
        <dbReference type="ARBA" id="ARBA00022670"/>
    </source>
</evidence>
<evidence type="ECO:0000256" key="7">
    <source>
        <dbReference type="ARBA" id="ARBA00050021"/>
    </source>
</evidence>
<dbReference type="PROSITE" id="PS00631">
    <property type="entry name" value="CYTOSOL_AP"/>
    <property type="match status" value="1"/>
</dbReference>
<gene>
    <name evidence="10" type="ORF">GCM10009810_05980</name>
</gene>